<sequence>MGDARDLGGALRRGDPQLAGEFREGCGGDLYRPGRSRMAHGLALLGGSGLIRLWHGGERTGLTGLRAKRGAGAVLVPGIGGDRCHGWFLVARYGIGSIRAGR</sequence>
<comment type="caution">
    <text evidence="1">The sequence shown here is derived from an EMBL/GenBank/DDBJ whole genome shotgun (WGS) entry which is preliminary data.</text>
</comment>
<gene>
    <name evidence="1" type="ORF">GCM10018772_67940</name>
</gene>
<name>A0A919AYQ7_9ACTN</name>
<dbReference type="AlphaFoldDB" id="A0A919AYQ7"/>
<reference evidence="1" key="2">
    <citation type="submission" date="2020-09" db="EMBL/GenBank/DDBJ databases">
        <authorList>
            <person name="Sun Q."/>
            <person name="Ohkuma M."/>
        </authorList>
    </citation>
    <scope>NUCLEOTIDE SEQUENCE</scope>
    <source>
        <strain evidence="1">JCM 4477</strain>
    </source>
</reference>
<organism evidence="1 2">
    <name type="scientific">Streptomyces fumanus</name>
    <dbReference type="NCBI Taxonomy" id="67302"/>
    <lineage>
        <taxon>Bacteria</taxon>
        <taxon>Bacillati</taxon>
        <taxon>Actinomycetota</taxon>
        <taxon>Actinomycetes</taxon>
        <taxon>Kitasatosporales</taxon>
        <taxon>Streptomycetaceae</taxon>
        <taxon>Streptomyces</taxon>
    </lineage>
</organism>
<proteinExistence type="predicted"/>
<protein>
    <submittedName>
        <fullName evidence="1">Uncharacterized protein</fullName>
    </submittedName>
</protein>
<evidence type="ECO:0000313" key="1">
    <source>
        <dbReference type="EMBL" id="GHF32665.1"/>
    </source>
</evidence>
<evidence type="ECO:0000313" key="2">
    <source>
        <dbReference type="Proteomes" id="UP000630718"/>
    </source>
</evidence>
<keyword evidence="2" id="KW-1185">Reference proteome</keyword>
<reference evidence="1" key="1">
    <citation type="journal article" date="2014" name="Int. J. Syst. Evol. Microbiol.">
        <title>Complete genome sequence of Corynebacterium casei LMG S-19264T (=DSM 44701T), isolated from a smear-ripened cheese.</title>
        <authorList>
            <consortium name="US DOE Joint Genome Institute (JGI-PGF)"/>
            <person name="Walter F."/>
            <person name="Albersmeier A."/>
            <person name="Kalinowski J."/>
            <person name="Ruckert C."/>
        </authorList>
    </citation>
    <scope>NUCLEOTIDE SEQUENCE</scope>
    <source>
        <strain evidence="1">JCM 4477</strain>
    </source>
</reference>
<dbReference type="Proteomes" id="UP000630718">
    <property type="component" value="Unassembled WGS sequence"/>
</dbReference>
<dbReference type="EMBL" id="BNBI01000022">
    <property type="protein sequence ID" value="GHF32665.1"/>
    <property type="molecule type" value="Genomic_DNA"/>
</dbReference>
<accession>A0A919AYQ7</accession>